<dbReference type="Proteomes" id="UP001527181">
    <property type="component" value="Unassembled WGS sequence"/>
</dbReference>
<organism evidence="1 2">
    <name type="scientific">Paenibacillus alvei</name>
    <name type="common">Bacillus alvei</name>
    <dbReference type="NCBI Taxonomy" id="44250"/>
    <lineage>
        <taxon>Bacteria</taxon>
        <taxon>Bacillati</taxon>
        <taxon>Bacillota</taxon>
        <taxon>Bacilli</taxon>
        <taxon>Bacillales</taxon>
        <taxon>Paenibacillaceae</taxon>
        <taxon>Paenibacillus</taxon>
    </lineage>
</organism>
<name>A0ABT4GUL7_PAEAL</name>
<evidence type="ECO:0000313" key="2">
    <source>
        <dbReference type="Proteomes" id="UP001527181"/>
    </source>
</evidence>
<proteinExistence type="predicted"/>
<protein>
    <submittedName>
        <fullName evidence="1">Uncharacterized protein</fullName>
    </submittedName>
</protein>
<gene>
    <name evidence="1" type="ORF">M5X12_07365</name>
</gene>
<keyword evidence="2" id="KW-1185">Reference proteome</keyword>
<sequence length="63" mass="6884">MKVVAHLVDGNSCVMSGEVAEVLRHYFNQQTGVTSPIGWVSNGKTAINFAHVVRIEIVEEDAE</sequence>
<dbReference type="RefSeq" id="WP_268599573.1">
    <property type="nucleotide sequence ID" value="NZ_JAMDNP010000011.1"/>
</dbReference>
<dbReference type="EMBL" id="JAMDNP010000011">
    <property type="protein sequence ID" value="MCY9760394.1"/>
    <property type="molecule type" value="Genomic_DNA"/>
</dbReference>
<accession>A0ABT4GUL7</accession>
<evidence type="ECO:0000313" key="1">
    <source>
        <dbReference type="EMBL" id="MCY9760394.1"/>
    </source>
</evidence>
<comment type="caution">
    <text evidence="1">The sequence shown here is derived from an EMBL/GenBank/DDBJ whole genome shotgun (WGS) entry which is preliminary data.</text>
</comment>
<reference evidence="1 2" key="1">
    <citation type="submission" date="2022-05" db="EMBL/GenBank/DDBJ databases">
        <title>Genome Sequencing of Bee-Associated Microbes.</title>
        <authorList>
            <person name="Dunlap C."/>
        </authorList>
    </citation>
    <scope>NUCLEOTIDE SEQUENCE [LARGE SCALE GENOMIC DNA]</scope>
    <source>
        <strain evidence="1 2">NRRL B-04010</strain>
    </source>
</reference>